<keyword evidence="1" id="KW-0805">Transcription regulation</keyword>
<dbReference type="Pfam" id="PF00392">
    <property type="entry name" value="GntR"/>
    <property type="match status" value="1"/>
</dbReference>
<dbReference type="GO" id="GO:0003700">
    <property type="term" value="F:DNA-binding transcription factor activity"/>
    <property type="evidence" value="ECO:0007669"/>
    <property type="project" value="InterPro"/>
</dbReference>
<dbReference type="CDD" id="cd07377">
    <property type="entry name" value="WHTH_GntR"/>
    <property type="match status" value="1"/>
</dbReference>
<comment type="caution">
    <text evidence="5">The sequence shown here is derived from an EMBL/GenBank/DDBJ whole genome shotgun (WGS) entry which is preliminary data.</text>
</comment>
<dbReference type="PANTHER" id="PTHR43537:SF45">
    <property type="entry name" value="GNTR FAMILY REGULATORY PROTEIN"/>
    <property type="match status" value="1"/>
</dbReference>
<dbReference type="SUPFAM" id="SSF48008">
    <property type="entry name" value="GntR ligand-binding domain-like"/>
    <property type="match status" value="1"/>
</dbReference>
<dbReference type="Gene3D" id="1.20.120.530">
    <property type="entry name" value="GntR ligand-binding domain-like"/>
    <property type="match status" value="1"/>
</dbReference>
<gene>
    <name evidence="5" type="ORF">MUB46_06030</name>
</gene>
<dbReference type="InterPro" id="IPR000524">
    <property type="entry name" value="Tscrpt_reg_HTH_GntR"/>
</dbReference>
<dbReference type="Proteomes" id="UP001320898">
    <property type="component" value="Unassembled WGS sequence"/>
</dbReference>
<evidence type="ECO:0000256" key="1">
    <source>
        <dbReference type="ARBA" id="ARBA00023015"/>
    </source>
</evidence>
<keyword evidence="2" id="KW-0238">DNA-binding</keyword>
<evidence type="ECO:0000259" key="4">
    <source>
        <dbReference type="PROSITE" id="PS50949"/>
    </source>
</evidence>
<sequence>MARAYAELERRIVSLQFRPGQVVSENSLTQELSLGRTPIREALRELSREGLVTIMPKRGVVIAEIDIARQLRLLELRRVVERLVVECAAQRATDLEKRRFANLTTEMRRAAIAEDGEAFLDLDRQFDEMIVEAARNEFAAATMRLNQGLSRRFWFAYYRHYDNLSETIRLHAEIAQAISQGDAAEAAVRLDRLIDNVEAFTRATLDFDRSWLTS</sequence>
<dbReference type="Pfam" id="PF07729">
    <property type="entry name" value="FCD"/>
    <property type="match status" value="1"/>
</dbReference>
<dbReference type="InterPro" id="IPR036388">
    <property type="entry name" value="WH-like_DNA-bd_sf"/>
</dbReference>
<dbReference type="PRINTS" id="PR00035">
    <property type="entry name" value="HTHGNTR"/>
</dbReference>
<organism evidence="5 6">
    <name type="scientific">Microbaculum marinisediminis</name>
    <dbReference type="NCBI Taxonomy" id="2931392"/>
    <lineage>
        <taxon>Bacteria</taxon>
        <taxon>Pseudomonadati</taxon>
        <taxon>Pseudomonadota</taxon>
        <taxon>Alphaproteobacteria</taxon>
        <taxon>Hyphomicrobiales</taxon>
        <taxon>Tepidamorphaceae</taxon>
        <taxon>Microbaculum</taxon>
    </lineage>
</organism>
<proteinExistence type="predicted"/>
<protein>
    <submittedName>
        <fullName evidence="5">GntR family transcriptional regulator</fullName>
    </submittedName>
</protein>
<evidence type="ECO:0000256" key="2">
    <source>
        <dbReference type="ARBA" id="ARBA00023125"/>
    </source>
</evidence>
<dbReference type="InterPro" id="IPR036390">
    <property type="entry name" value="WH_DNA-bd_sf"/>
</dbReference>
<dbReference type="InterPro" id="IPR011711">
    <property type="entry name" value="GntR_C"/>
</dbReference>
<dbReference type="InterPro" id="IPR008920">
    <property type="entry name" value="TF_FadR/GntR_C"/>
</dbReference>
<dbReference type="AlphaFoldDB" id="A0AAW5QYB7"/>
<dbReference type="SUPFAM" id="SSF46785">
    <property type="entry name" value="Winged helix' DNA-binding domain"/>
    <property type="match status" value="1"/>
</dbReference>
<dbReference type="SMART" id="SM00895">
    <property type="entry name" value="FCD"/>
    <property type="match status" value="1"/>
</dbReference>
<evidence type="ECO:0000313" key="5">
    <source>
        <dbReference type="EMBL" id="MCT8971416.1"/>
    </source>
</evidence>
<evidence type="ECO:0000313" key="6">
    <source>
        <dbReference type="Proteomes" id="UP001320898"/>
    </source>
</evidence>
<dbReference type="PROSITE" id="PS50949">
    <property type="entry name" value="HTH_GNTR"/>
    <property type="match status" value="1"/>
</dbReference>
<dbReference type="GO" id="GO:0003677">
    <property type="term" value="F:DNA binding"/>
    <property type="evidence" value="ECO:0007669"/>
    <property type="project" value="UniProtKB-KW"/>
</dbReference>
<reference evidence="5 6" key="1">
    <citation type="submission" date="2022-04" db="EMBL/GenBank/DDBJ databases">
        <authorList>
            <person name="Ye Y.-Q."/>
            <person name="Du Z.-J."/>
        </authorList>
    </citation>
    <scope>NUCLEOTIDE SEQUENCE [LARGE SCALE GENOMIC DNA]</scope>
    <source>
        <strain evidence="5 6">A6E488</strain>
    </source>
</reference>
<dbReference type="RefSeq" id="WP_261614975.1">
    <property type="nucleotide sequence ID" value="NZ_JALIDZ010000002.1"/>
</dbReference>
<dbReference type="PANTHER" id="PTHR43537">
    <property type="entry name" value="TRANSCRIPTIONAL REGULATOR, GNTR FAMILY"/>
    <property type="match status" value="1"/>
</dbReference>
<keyword evidence="6" id="KW-1185">Reference proteome</keyword>
<accession>A0AAW5QYB7</accession>
<feature type="domain" description="HTH gntR-type" evidence="4">
    <location>
        <begin position="1"/>
        <end position="65"/>
    </location>
</feature>
<dbReference type="Gene3D" id="1.10.10.10">
    <property type="entry name" value="Winged helix-like DNA-binding domain superfamily/Winged helix DNA-binding domain"/>
    <property type="match status" value="1"/>
</dbReference>
<name>A0AAW5QYB7_9HYPH</name>
<evidence type="ECO:0000256" key="3">
    <source>
        <dbReference type="ARBA" id="ARBA00023163"/>
    </source>
</evidence>
<dbReference type="SMART" id="SM00345">
    <property type="entry name" value="HTH_GNTR"/>
    <property type="match status" value="1"/>
</dbReference>
<keyword evidence="3" id="KW-0804">Transcription</keyword>
<dbReference type="EMBL" id="JALIDZ010000002">
    <property type="protein sequence ID" value="MCT8971416.1"/>
    <property type="molecule type" value="Genomic_DNA"/>
</dbReference>